<feature type="domain" description="Endonuclease/exonuclease/phosphatase" evidence="3">
    <location>
        <begin position="106"/>
        <end position="311"/>
    </location>
</feature>
<evidence type="ECO:0000259" key="3">
    <source>
        <dbReference type="Pfam" id="PF03372"/>
    </source>
</evidence>
<evidence type="ECO:0000256" key="1">
    <source>
        <dbReference type="SAM" id="MobiDB-lite"/>
    </source>
</evidence>
<dbReference type="AlphaFoldDB" id="A0A5B8SZR6"/>
<dbReference type="KEGG" id="paur:FGL86_15230"/>
<keyword evidence="2" id="KW-0812">Transmembrane</keyword>
<evidence type="ECO:0000313" key="4">
    <source>
        <dbReference type="EMBL" id="QEA40298.1"/>
    </source>
</evidence>
<keyword evidence="2" id="KW-0472">Membrane</keyword>
<evidence type="ECO:0000256" key="2">
    <source>
        <dbReference type="SAM" id="Phobius"/>
    </source>
</evidence>
<feature type="transmembrane region" description="Helical" evidence="2">
    <location>
        <begin position="36"/>
        <end position="53"/>
    </location>
</feature>
<reference evidence="4 5" key="1">
    <citation type="submission" date="2019-06" db="EMBL/GenBank/DDBJ databases">
        <title>Genome analyses of bacteria isolated from kimchi.</title>
        <authorList>
            <person name="Lee S."/>
            <person name="Ahn S."/>
            <person name="Roh S."/>
        </authorList>
    </citation>
    <scope>NUCLEOTIDE SEQUENCE [LARGE SCALE GENOMIC DNA]</scope>
    <source>
        <strain evidence="4 5">CBA4606</strain>
    </source>
</reference>
<dbReference type="EMBL" id="CP042382">
    <property type="protein sequence ID" value="QEA40298.1"/>
    <property type="molecule type" value="Genomic_DNA"/>
</dbReference>
<keyword evidence="4" id="KW-0378">Hydrolase</keyword>
<feature type="region of interest" description="Disordered" evidence="1">
    <location>
        <begin position="322"/>
        <end position="354"/>
    </location>
</feature>
<dbReference type="InterPro" id="IPR005135">
    <property type="entry name" value="Endo/exonuclease/phosphatase"/>
</dbReference>
<dbReference type="InterPro" id="IPR036691">
    <property type="entry name" value="Endo/exonu/phosph_ase_sf"/>
</dbReference>
<name>A0A5B8SZR6_9GAMM</name>
<dbReference type="Pfam" id="PF03372">
    <property type="entry name" value="Exo_endo_phos"/>
    <property type="match status" value="1"/>
</dbReference>
<proteinExistence type="predicted"/>
<dbReference type="RefSeq" id="WP_147185504.1">
    <property type="nucleotide sequence ID" value="NZ_CP042382.1"/>
</dbReference>
<protein>
    <submittedName>
        <fullName evidence="4">Endonuclease</fullName>
    </submittedName>
</protein>
<keyword evidence="5" id="KW-1185">Reference proteome</keyword>
<keyword evidence="4" id="KW-0255">Endonuclease</keyword>
<dbReference type="Gene3D" id="3.60.10.10">
    <property type="entry name" value="Endonuclease/exonuclease/phosphatase"/>
    <property type="match status" value="1"/>
</dbReference>
<feature type="transmembrane region" description="Helical" evidence="2">
    <location>
        <begin position="60"/>
        <end position="79"/>
    </location>
</feature>
<evidence type="ECO:0000313" key="5">
    <source>
        <dbReference type="Proteomes" id="UP000321272"/>
    </source>
</evidence>
<dbReference type="Proteomes" id="UP000321272">
    <property type="component" value="Chromosome"/>
</dbReference>
<organism evidence="4 5">
    <name type="scientific">Pistricoccus aurantiacus</name>
    <dbReference type="NCBI Taxonomy" id="1883414"/>
    <lineage>
        <taxon>Bacteria</taxon>
        <taxon>Pseudomonadati</taxon>
        <taxon>Pseudomonadota</taxon>
        <taxon>Gammaproteobacteria</taxon>
        <taxon>Oceanospirillales</taxon>
        <taxon>Halomonadaceae</taxon>
        <taxon>Pistricoccus</taxon>
    </lineage>
</organism>
<gene>
    <name evidence="4" type="ORF">FGL86_15230</name>
</gene>
<feature type="compositionally biased region" description="Basic and acidic residues" evidence="1">
    <location>
        <begin position="324"/>
        <end position="336"/>
    </location>
</feature>
<keyword evidence="2" id="KW-1133">Transmembrane helix</keyword>
<sequence length="354" mass="40734">MLSLALAVVTAILLAATTLGRIPIHRWWARACEFPRLQIAGMALLLLLASFFAEPGWRLTLILINAFILVTQLVRILPYTPFMPVQVKKTDPDGDDSRCVTLLVSNVLTPNRESHKLIEQIDAHQPDIVLTLESDDWWQQQLDPVLDEKWPYSVKIPLDNLYGMHLYSRLPLENTEVKWLIQDDIPSIHSWLRLPSGDRVRLYALHPRPPAPSESETSLWRDGELLLVGQQIHEHQDPTLAAGDLNDVAWSRSTRMFCRVSHMMDPRRGRGMFSTFHAQYPFLRWPLDHIFVSEHFTLTRMQRLKEIGSDHFPILATLCFQPSRSDEQEAPEAKDDDREDADDTIKEAKEKGQQ</sequence>
<keyword evidence="4" id="KW-0540">Nuclease</keyword>
<accession>A0A5B8SZR6</accession>
<dbReference type="OrthoDB" id="9796594at2"/>
<dbReference type="GO" id="GO:0004519">
    <property type="term" value="F:endonuclease activity"/>
    <property type="evidence" value="ECO:0007669"/>
    <property type="project" value="UniProtKB-KW"/>
</dbReference>
<feature type="compositionally biased region" description="Basic and acidic residues" evidence="1">
    <location>
        <begin position="343"/>
        <end position="354"/>
    </location>
</feature>
<dbReference type="SUPFAM" id="SSF56219">
    <property type="entry name" value="DNase I-like"/>
    <property type="match status" value="1"/>
</dbReference>